<accession>A0ABT9PS50</accession>
<dbReference type="RefSeq" id="WP_306833846.1">
    <property type="nucleotide sequence ID" value="NZ_JAUSRF010000005.1"/>
</dbReference>
<dbReference type="EMBL" id="JAUSRF010000005">
    <property type="protein sequence ID" value="MDP9837286.1"/>
    <property type="molecule type" value="Genomic_DNA"/>
</dbReference>
<evidence type="ECO:0008006" key="4">
    <source>
        <dbReference type="Google" id="ProtNLM"/>
    </source>
</evidence>
<comment type="caution">
    <text evidence="2">The sequence shown here is derived from an EMBL/GenBank/DDBJ whole genome shotgun (WGS) entry which is preliminary data.</text>
</comment>
<evidence type="ECO:0000313" key="2">
    <source>
        <dbReference type="EMBL" id="MDP9837286.1"/>
    </source>
</evidence>
<dbReference type="Pfam" id="PF06059">
    <property type="entry name" value="DUF930"/>
    <property type="match status" value="1"/>
</dbReference>
<organism evidence="2 3">
    <name type="scientific">Neorhizobium huautlense</name>
    <dbReference type="NCBI Taxonomy" id="67774"/>
    <lineage>
        <taxon>Bacteria</taxon>
        <taxon>Pseudomonadati</taxon>
        <taxon>Pseudomonadota</taxon>
        <taxon>Alphaproteobacteria</taxon>
        <taxon>Hyphomicrobiales</taxon>
        <taxon>Rhizobiaceae</taxon>
        <taxon>Rhizobium/Agrobacterium group</taxon>
        <taxon>Neorhizobium</taxon>
    </lineage>
</organism>
<dbReference type="InterPro" id="IPR009273">
    <property type="entry name" value="DUF930"/>
</dbReference>
<gene>
    <name evidence="2" type="ORF">J2T09_002038</name>
</gene>
<keyword evidence="3" id="KW-1185">Reference proteome</keyword>
<keyword evidence="1" id="KW-0732">Signal</keyword>
<feature type="signal peptide" evidence="1">
    <location>
        <begin position="1"/>
        <end position="24"/>
    </location>
</feature>
<protein>
    <recommendedName>
        <fullName evidence="4">DUF930 domain-containing protein</fullName>
    </recommendedName>
</protein>
<reference evidence="2 3" key="1">
    <citation type="submission" date="2023-07" db="EMBL/GenBank/DDBJ databases">
        <title>Sorghum-associated microbial communities from plants grown in Nebraska, USA.</title>
        <authorList>
            <person name="Schachtman D."/>
        </authorList>
    </citation>
    <scope>NUCLEOTIDE SEQUENCE [LARGE SCALE GENOMIC DNA]</scope>
    <source>
        <strain evidence="2 3">DS1307</strain>
    </source>
</reference>
<evidence type="ECO:0000313" key="3">
    <source>
        <dbReference type="Proteomes" id="UP001241472"/>
    </source>
</evidence>
<feature type="chain" id="PRO_5046745062" description="DUF930 domain-containing protein" evidence="1">
    <location>
        <begin position="25"/>
        <end position="133"/>
    </location>
</feature>
<sequence>MKPITSLLAGLVIAGSASVLPAHAIDSSIQRQLNALDPQERREQRCDMEAMARIAKESGVYRPDKVIAYTRADLIEKGDDLKAPGAVFRSAGDWYKLKFRCRTGDKGLSIVSFDYKIGDKIPRSEWDRLYLYD</sequence>
<evidence type="ECO:0000256" key="1">
    <source>
        <dbReference type="SAM" id="SignalP"/>
    </source>
</evidence>
<proteinExistence type="predicted"/>
<dbReference type="Proteomes" id="UP001241472">
    <property type="component" value="Unassembled WGS sequence"/>
</dbReference>
<name>A0ABT9PS50_9HYPH</name>